<dbReference type="EC" id="2.7.7.49" evidence="2"/>
<name>B7Q1G8_IXOSC</name>
<dbReference type="GO" id="GO:0003964">
    <property type="term" value="F:RNA-directed DNA polymerase activity"/>
    <property type="evidence" value="ECO:0007669"/>
    <property type="project" value="UniProtKB-KW"/>
</dbReference>
<dbReference type="VEuPathDB" id="VectorBase:ISCI020532"/>
<dbReference type="EMBL" id="DS837710">
    <property type="protein sequence ID" value="EEC12690.1"/>
    <property type="molecule type" value="Genomic_DNA"/>
</dbReference>
<dbReference type="HOGENOM" id="CLU_1246582_0_0_1"/>
<evidence type="ECO:0000313" key="4">
    <source>
        <dbReference type="Proteomes" id="UP000001555"/>
    </source>
</evidence>
<evidence type="ECO:0000256" key="1">
    <source>
        <dbReference type="SAM" id="MobiDB-lite"/>
    </source>
</evidence>
<sequence length="222" mass="24439">MRTNLQRSVGVSFAKRRMANSTPPESGNYFDRSWANPSPVTLSKDTNSSAAAPLMSFSAKSGTRSIRTSTYPLAPPPAHPDDKDKINSPFTSAELRFALLQLRRNTTPGLENVTYAILQNLPDNHQEHLLRIINQAWETGNIPSSWKEALVILLPKPGRPPTTPGNLRPISLTSLVLGRYMEKLAAGPSASWDRMANPPKPTQFVKALPKALSCPQRSSTWL</sequence>
<organism>
    <name type="scientific">Ixodes scapularis</name>
    <name type="common">Black-legged tick</name>
    <name type="synonym">Deer tick</name>
    <dbReference type="NCBI Taxonomy" id="6945"/>
    <lineage>
        <taxon>Eukaryota</taxon>
        <taxon>Metazoa</taxon>
        <taxon>Ecdysozoa</taxon>
        <taxon>Arthropoda</taxon>
        <taxon>Chelicerata</taxon>
        <taxon>Arachnida</taxon>
        <taxon>Acari</taxon>
        <taxon>Parasitiformes</taxon>
        <taxon>Ixodida</taxon>
        <taxon>Ixodoidea</taxon>
        <taxon>Ixodidae</taxon>
        <taxon>Ixodinae</taxon>
        <taxon>Ixodes</taxon>
    </lineage>
</organism>
<dbReference type="PANTHER" id="PTHR19446">
    <property type="entry name" value="REVERSE TRANSCRIPTASES"/>
    <property type="match status" value="1"/>
</dbReference>
<feature type="region of interest" description="Disordered" evidence="1">
    <location>
        <begin position="1"/>
        <end position="32"/>
    </location>
</feature>
<keyword evidence="2" id="KW-0808">Transferase</keyword>
<dbReference type="PaxDb" id="6945-B7Q1G8"/>
<keyword evidence="4" id="KW-1185">Reference proteome</keyword>
<accession>B7Q1G8</accession>
<keyword evidence="2" id="KW-0695">RNA-directed DNA polymerase</keyword>
<evidence type="ECO:0000313" key="2">
    <source>
        <dbReference type="EMBL" id="EEC12690.1"/>
    </source>
</evidence>
<feature type="region of interest" description="Disordered" evidence="1">
    <location>
        <begin position="65"/>
        <end position="84"/>
    </location>
</feature>
<reference evidence="3" key="2">
    <citation type="submission" date="2020-05" db="UniProtKB">
        <authorList>
            <consortium name="EnsemblMetazoa"/>
        </authorList>
    </citation>
    <scope>IDENTIFICATION</scope>
    <source>
        <strain evidence="3">wikel</strain>
    </source>
</reference>
<proteinExistence type="predicted"/>
<protein>
    <submittedName>
        <fullName evidence="2 3">Reverse transcriptase, putative</fullName>
        <ecNumber evidence="2">2.7.7.49</ecNumber>
    </submittedName>
</protein>
<dbReference type="STRING" id="6945.B7Q1G8"/>
<reference evidence="2 4" key="1">
    <citation type="submission" date="2008-03" db="EMBL/GenBank/DDBJ databases">
        <title>Annotation of Ixodes scapularis.</title>
        <authorList>
            <consortium name="Ixodes scapularis Genome Project Consortium"/>
            <person name="Caler E."/>
            <person name="Hannick L.I."/>
            <person name="Bidwell S."/>
            <person name="Joardar V."/>
            <person name="Thiagarajan M."/>
            <person name="Amedeo P."/>
            <person name="Galinsky K.J."/>
            <person name="Schobel S."/>
            <person name="Inman J."/>
            <person name="Hostetler J."/>
            <person name="Miller J."/>
            <person name="Hammond M."/>
            <person name="Megy K."/>
            <person name="Lawson D."/>
            <person name="Kodira C."/>
            <person name="Sutton G."/>
            <person name="Meyer J."/>
            <person name="Hill C.A."/>
            <person name="Birren B."/>
            <person name="Nene V."/>
            <person name="Collins F."/>
            <person name="Alarcon-Chaidez F."/>
            <person name="Wikel S."/>
            <person name="Strausberg R."/>
        </authorList>
    </citation>
    <scope>NUCLEOTIDE SEQUENCE [LARGE SCALE GENOMIC DNA]</scope>
    <source>
        <strain evidence="4">Wikel</strain>
        <strain evidence="2">Wikel colony</strain>
    </source>
</reference>
<gene>
    <name evidence="2" type="ORF">IscW_ISCW020532</name>
</gene>
<dbReference type="EMBL" id="ABJB010033882">
    <property type="status" value="NOT_ANNOTATED_CDS"/>
    <property type="molecule type" value="Genomic_DNA"/>
</dbReference>
<dbReference type="Proteomes" id="UP000001555">
    <property type="component" value="Unassembled WGS sequence"/>
</dbReference>
<dbReference type="AlphaFoldDB" id="B7Q1G8"/>
<dbReference type="VEuPathDB" id="VectorBase:ISCW020532"/>
<evidence type="ECO:0000313" key="3">
    <source>
        <dbReference type="EnsemblMetazoa" id="ISCW020532-PA"/>
    </source>
</evidence>
<keyword evidence="2" id="KW-0548">Nucleotidyltransferase</keyword>
<dbReference type="InParanoid" id="B7Q1G8"/>
<dbReference type="EnsemblMetazoa" id="ISCW020532-RA">
    <property type="protein sequence ID" value="ISCW020532-PA"/>
    <property type="gene ID" value="ISCW020532"/>
</dbReference>